<accession>A0A7W3Y342</accession>
<keyword evidence="2" id="KW-1133">Transmembrane helix</keyword>
<dbReference type="Proteomes" id="UP000538929">
    <property type="component" value="Unassembled WGS sequence"/>
</dbReference>
<evidence type="ECO:0000256" key="1">
    <source>
        <dbReference type="SAM" id="MobiDB-lite"/>
    </source>
</evidence>
<feature type="compositionally biased region" description="Low complexity" evidence="1">
    <location>
        <begin position="907"/>
        <end position="920"/>
    </location>
</feature>
<organism evidence="3 4">
    <name type="scientific">Streptomyces alkaliphilus</name>
    <dbReference type="NCBI Taxonomy" id="1472722"/>
    <lineage>
        <taxon>Bacteria</taxon>
        <taxon>Bacillati</taxon>
        <taxon>Actinomycetota</taxon>
        <taxon>Actinomycetes</taxon>
        <taxon>Kitasatosporales</taxon>
        <taxon>Streptomycetaceae</taxon>
        <taxon>Streptomyces</taxon>
    </lineage>
</organism>
<feature type="compositionally biased region" description="Basic and acidic residues" evidence="1">
    <location>
        <begin position="122"/>
        <end position="139"/>
    </location>
</feature>
<protein>
    <submittedName>
        <fullName evidence="3">Uncharacterized protein</fullName>
    </submittedName>
</protein>
<dbReference type="EMBL" id="VKHT01000695">
    <property type="protein sequence ID" value="MBB0246010.1"/>
    <property type="molecule type" value="Genomic_DNA"/>
</dbReference>
<keyword evidence="2" id="KW-0812">Transmembrane</keyword>
<evidence type="ECO:0000313" key="3">
    <source>
        <dbReference type="EMBL" id="MBB0246010.1"/>
    </source>
</evidence>
<feature type="region of interest" description="Disordered" evidence="1">
    <location>
        <begin position="907"/>
        <end position="938"/>
    </location>
</feature>
<name>A0A7W3Y342_9ACTN</name>
<comment type="caution">
    <text evidence="3">The sequence shown here is derived from an EMBL/GenBank/DDBJ whole genome shotgun (WGS) entry which is preliminary data.</text>
</comment>
<feature type="non-terminal residue" evidence="3">
    <location>
        <position position="938"/>
    </location>
</feature>
<evidence type="ECO:0000256" key="2">
    <source>
        <dbReference type="SAM" id="Phobius"/>
    </source>
</evidence>
<keyword evidence="2" id="KW-0472">Membrane</keyword>
<dbReference type="AlphaFoldDB" id="A0A7W3Y342"/>
<keyword evidence="4" id="KW-1185">Reference proteome</keyword>
<feature type="region of interest" description="Disordered" evidence="1">
    <location>
        <begin position="110"/>
        <end position="139"/>
    </location>
</feature>
<feature type="transmembrane region" description="Helical" evidence="2">
    <location>
        <begin position="172"/>
        <end position="201"/>
    </location>
</feature>
<reference evidence="4" key="1">
    <citation type="submission" date="2019-10" db="EMBL/GenBank/DDBJ databases">
        <title>Streptomyces sp. nov., a novel actinobacterium isolated from alkaline environment.</title>
        <authorList>
            <person name="Golinska P."/>
        </authorList>
    </citation>
    <scope>NUCLEOTIDE SEQUENCE [LARGE SCALE GENOMIC DNA]</scope>
    <source>
        <strain evidence="4">DSM 42118</strain>
    </source>
</reference>
<feature type="region of interest" description="Disordered" evidence="1">
    <location>
        <begin position="1"/>
        <end position="22"/>
    </location>
</feature>
<proteinExistence type="predicted"/>
<evidence type="ECO:0000313" key="4">
    <source>
        <dbReference type="Proteomes" id="UP000538929"/>
    </source>
</evidence>
<sequence>MPRPTDWSVLGLSNDPTPGDAPRLDRVIASQKELVELAGVVDEGLRNVRNTTDGSFVGKTADALRDVIDNKLRKFVETFAEAHRNAGNALTTYHGVMVEEQRKADAALEAARGLGDDDEAETERSRLRGEAEEAGARQREAAEEAARVLRSAASSISSPVDACEEIWKALQWLAIILIIPAILVGGPLALFTIALNTAILIKTAIDFSQGKAGVADLVFAILGIIAPSTRALNIGKVWSALGNGFRSTRDFFKLGPNVFSAMRLTSAFGGGTRITTLWLRNSSGMLTPIRINAPVLGGVRASVLRGVGWAGYTAIRMGVGLVRFAPGAFRAGVHGAMKFRFLSFFLPVAREEMRFGMGLAFRIGFIDRGLLGKHIYGFSPTVTAGIRGGAGAASGIGSGVMVLSRPGGGGFGSAGFGVPTPTMGGMGGFTAPNVSAVGAGVGDLRVMPPIGVPVRPGGISPGGPAGPVVPSVATPGSLAPPGGLSGIGGLGPGGLAPGGLGSVNLGQISLSPPSVLRTPMGGVEMPPMSAQIVDLPSIGTVQPPQLGSMSSMTGVGGITLGSPGAVNLGALAPTPAPVAVNTAVTAPTVTAPSVAAPQLGSVAAPTPVAPGAMAVGTVSPGAVTPGTVTPGNLSLGGINAGNLNPGGLHPGALTTANLNLGGVNAGGLNPGGLTTTNLNLGTVSLGGINTGAIAPGGLNPGALTTTNLNLGGVNAGGLNPGGLTPGNVSVGGVNGGALSSGVTAPGAVAPNLGAPGTVGHIPASLSGVSSLPTPQIQGIQGITSLGGITPPGQVGVPVPGAPAGAGSSSAPTQHLLNVPSLSQTSLGQIPTLPSITARIVDLPGTGLGGTPTSLGSITGAGAVTPGNLAPPAGAVISPGSVPTPGAIAPGTVTPGALAPGTIAPGAVTPGAVAPGTVAPPQAHVPGGLSNAAPAPQAP</sequence>
<gene>
    <name evidence="3" type="ORF">FNQ90_18335</name>
</gene>